<comment type="caution">
    <text evidence="1">The sequence shown here is derived from an EMBL/GenBank/DDBJ whole genome shotgun (WGS) entry which is preliminary data.</text>
</comment>
<accession>A0A5B7CKW5</accession>
<reference evidence="1 2" key="1">
    <citation type="submission" date="2019-05" db="EMBL/GenBank/DDBJ databases">
        <title>Another draft genome of Portunus trituberculatus and its Hox gene families provides insights of decapod evolution.</title>
        <authorList>
            <person name="Jeong J.-H."/>
            <person name="Song I."/>
            <person name="Kim S."/>
            <person name="Choi T."/>
            <person name="Kim D."/>
            <person name="Ryu S."/>
            <person name="Kim W."/>
        </authorList>
    </citation>
    <scope>NUCLEOTIDE SEQUENCE [LARGE SCALE GENOMIC DNA]</scope>
    <source>
        <tissue evidence="1">Muscle</tissue>
    </source>
</reference>
<gene>
    <name evidence="1" type="ORF">E2C01_001628</name>
</gene>
<sequence length="68" mass="7768">MPAYTTQRRGRQWRDLQRVANALSKNLALIFCCLKGIVTSRLQPVGDGEDQPLWAIRWAGISFPAFMF</sequence>
<dbReference type="EMBL" id="VSRR010000053">
    <property type="protein sequence ID" value="MPC09026.1"/>
    <property type="molecule type" value="Genomic_DNA"/>
</dbReference>
<proteinExistence type="predicted"/>
<evidence type="ECO:0000313" key="2">
    <source>
        <dbReference type="Proteomes" id="UP000324222"/>
    </source>
</evidence>
<evidence type="ECO:0000313" key="1">
    <source>
        <dbReference type="EMBL" id="MPC09026.1"/>
    </source>
</evidence>
<dbReference type="AlphaFoldDB" id="A0A5B7CKW5"/>
<name>A0A5B7CKW5_PORTR</name>
<dbReference type="Proteomes" id="UP000324222">
    <property type="component" value="Unassembled WGS sequence"/>
</dbReference>
<keyword evidence="2" id="KW-1185">Reference proteome</keyword>
<protein>
    <submittedName>
        <fullName evidence="1">Uncharacterized protein</fullName>
    </submittedName>
</protein>
<organism evidence="1 2">
    <name type="scientific">Portunus trituberculatus</name>
    <name type="common">Swimming crab</name>
    <name type="synonym">Neptunus trituberculatus</name>
    <dbReference type="NCBI Taxonomy" id="210409"/>
    <lineage>
        <taxon>Eukaryota</taxon>
        <taxon>Metazoa</taxon>
        <taxon>Ecdysozoa</taxon>
        <taxon>Arthropoda</taxon>
        <taxon>Crustacea</taxon>
        <taxon>Multicrustacea</taxon>
        <taxon>Malacostraca</taxon>
        <taxon>Eumalacostraca</taxon>
        <taxon>Eucarida</taxon>
        <taxon>Decapoda</taxon>
        <taxon>Pleocyemata</taxon>
        <taxon>Brachyura</taxon>
        <taxon>Eubrachyura</taxon>
        <taxon>Portunoidea</taxon>
        <taxon>Portunidae</taxon>
        <taxon>Portuninae</taxon>
        <taxon>Portunus</taxon>
    </lineage>
</organism>